<dbReference type="GeneTree" id="ENSGT00950000182841"/>
<dbReference type="SUPFAM" id="SSF47240">
    <property type="entry name" value="Ferritin-like"/>
    <property type="match status" value="1"/>
</dbReference>
<evidence type="ECO:0000313" key="8">
    <source>
        <dbReference type="Ensembl" id="ENSOCUP00000038454.1"/>
    </source>
</evidence>
<comment type="similarity">
    <text evidence="1 6">Belongs to the ferritin family.</text>
</comment>
<evidence type="ECO:0000256" key="4">
    <source>
        <dbReference type="ARBA" id="ARBA00023004"/>
    </source>
</evidence>
<keyword evidence="9" id="KW-1185">Reference proteome</keyword>
<dbReference type="PANTHER" id="PTHR11431:SF97">
    <property type="entry name" value="FERRITIN HEAVY POLYPEPTIDE-LIKE 17-RELATED"/>
    <property type="match status" value="1"/>
</dbReference>
<keyword evidence="3 5" id="KW-0479">Metal-binding</keyword>
<sequence>AKDAPQLGPNYHPECEAAVNDHIHLQLYASYVAQSMAFYFDHDEVALKGFARYFLKLALIERDQAEKMVRMQNQRGGRMVFRDIRKPERDSWEGGLQAMENALYLAKSINESLLELYDLGALKGDAHLCYFLKINYLDQQVQVIEELACHLTNLRSLGAPDVNMAEYLFDKLTLGQGDKEN</sequence>
<dbReference type="SMR" id="A0A5F9CZ08"/>
<dbReference type="GO" id="GO:0008199">
    <property type="term" value="F:ferric iron binding"/>
    <property type="evidence" value="ECO:0007669"/>
    <property type="project" value="InterPro"/>
</dbReference>
<dbReference type="InParanoid" id="A0A5F9CZ08"/>
<keyword evidence="2 6" id="KW-0409">Iron storage</keyword>
<dbReference type="EMBL" id="AAGW02040523">
    <property type="status" value="NOT_ANNOTATED_CDS"/>
    <property type="molecule type" value="Genomic_DNA"/>
</dbReference>
<comment type="function">
    <text evidence="6">Stores iron in a soluble, non-toxic, readily available form. Important for iron homeostasis. Iron is taken up in the ferrous form and deposited as ferric hydroxides after oxidation.</text>
</comment>
<dbReference type="PANTHER" id="PTHR11431">
    <property type="entry name" value="FERRITIN"/>
    <property type="match status" value="1"/>
</dbReference>
<dbReference type="Bgee" id="ENSOCUG00000030366">
    <property type="expression patterns" value="Expressed in testis and 10 other cell types or tissues"/>
</dbReference>
<accession>A0A5F9CZ08</accession>
<organism evidence="8 9">
    <name type="scientific">Oryctolagus cuniculus</name>
    <name type="common">Rabbit</name>
    <dbReference type="NCBI Taxonomy" id="9986"/>
    <lineage>
        <taxon>Eukaryota</taxon>
        <taxon>Metazoa</taxon>
        <taxon>Chordata</taxon>
        <taxon>Craniata</taxon>
        <taxon>Vertebrata</taxon>
        <taxon>Euteleostomi</taxon>
        <taxon>Mammalia</taxon>
        <taxon>Eutheria</taxon>
        <taxon>Euarchontoglires</taxon>
        <taxon>Glires</taxon>
        <taxon>Lagomorpha</taxon>
        <taxon>Leporidae</taxon>
        <taxon>Oryctolagus</taxon>
    </lineage>
</organism>
<dbReference type="Gene3D" id="1.20.1260.10">
    <property type="match status" value="1"/>
</dbReference>
<feature type="binding site" evidence="5">
    <location>
        <position position="61"/>
    </location>
    <ligand>
        <name>Fe cation</name>
        <dbReference type="ChEBI" id="CHEBI:24875"/>
        <label>1</label>
    </ligand>
</feature>
<dbReference type="InterPro" id="IPR008331">
    <property type="entry name" value="Ferritin_DPS_dom"/>
</dbReference>
<evidence type="ECO:0000256" key="3">
    <source>
        <dbReference type="ARBA" id="ARBA00022723"/>
    </source>
</evidence>
<evidence type="ECO:0000256" key="1">
    <source>
        <dbReference type="ARBA" id="ARBA00007513"/>
    </source>
</evidence>
<reference evidence="8" key="3">
    <citation type="submission" date="2025-09" db="UniProtKB">
        <authorList>
            <consortium name="Ensembl"/>
        </authorList>
    </citation>
    <scope>IDENTIFICATION</scope>
    <source>
        <strain evidence="8">Thorbecke</strain>
    </source>
</reference>
<dbReference type="InterPro" id="IPR012347">
    <property type="entry name" value="Ferritin-like"/>
</dbReference>
<dbReference type="EMBL" id="AAGW02040522">
    <property type="status" value="NOT_ANNOTATED_CDS"/>
    <property type="molecule type" value="Genomic_DNA"/>
</dbReference>
<dbReference type="GO" id="GO:0006879">
    <property type="term" value="P:intracellular iron ion homeostasis"/>
    <property type="evidence" value="ECO:0007669"/>
    <property type="project" value="UniProtKB-KW"/>
</dbReference>
<evidence type="ECO:0000259" key="7">
    <source>
        <dbReference type="PROSITE" id="PS50905"/>
    </source>
</evidence>
<dbReference type="Pfam" id="PF00210">
    <property type="entry name" value="Ferritin"/>
    <property type="match status" value="1"/>
</dbReference>
<protein>
    <recommendedName>
        <fullName evidence="6">Ferritin</fullName>
    </recommendedName>
</protein>
<dbReference type="GO" id="GO:0008198">
    <property type="term" value="F:ferrous iron binding"/>
    <property type="evidence" value="ECO:0007669"/>
    <property type="project" value="TreeGrafter"/>
</dbReference>
<dbReference type="InterPro" id="IPR009078">
    <property type="entry name" value="Ferritin-like_SF"/>
</dbReference>
<evidence type="ECO:0000256" key="5">
    <source>
        <dbReference type="PIRSR" id="PIRSR601519-1"/>
    </source>
</evidence>
<dbReference type="FunFam" id="1.20.1260.10:FF:000002">
    <property type="entry name" value="Ferritin, mitochondrial"/>
    <property type="match status" value="1"/>
</dbReference>
<dbReference type="Ensembl" id="ENSOCUT00000062146.1">
    <property type="protein sequence ID" value="ENSOCUP00000038454.1"/>
    <property type="gene ID" value="ENSOCUG00000030366.1"/>
</dbReference>
<dbReference type="CDD" id="cd01056">
    <property type="entry name" value="Euk_Ferritin"/>
    <property type="match status" value="1"/>
</dbReference>
<evidence type="ECO:0000256" key="2">
    <source>
        <dbReference type="ARBA" id="ARBA00022434"/>
    </source>
</evidence>
<dbReference type="GO" id="GO:0006826">
    <property type="term" value="P:iron ion transport"/>
    <property type="evidence" value="ECO:0007669"/>
    <property type="project" value="InterPro"/>
</dbReference>
<keyword evidence="4 5" id="KW-0408">Iron</keyword>
<reference evidence="8" key="2">
    <citation type="submission" date="2025-08" db="UniProtKB">
        <authorList>
            <consortium name="Ensembl"/>
        </authorList>
    </citation>
    <scope>IDENTIFICATION</scope>
    <source>
        <strain evidence="8">Thorbecke</strain>
    </source>
</reference>
<dbReference type="Proteomes" id="UP000001811">
    <property type="component" value="Chromosome X"/>
</dbReference>
<dbReference type="AlphaFoldDB" id="A0A5F9CZ08"/>
<feature type="binding site" evidence="5">
    <location>
        <position position="140"/>
    </location>
    <ligand>
        <name>Fe cation</name>
        <dbReference type="ChEBI" id="CHEBI:24875"/>
        <label>1</label>
    </ligand>
</feature>
<reference evidence="8 9" key="1">
    <citation type="journal article" date="2011" name="Nature">
        <title>A high-resolution map of human evolutionary constraint using 29 mammals.</title>
        <authorList>
            <person name="Lindblad-Toh K."/>
            <person name="Garber M."/>
            <person name="Zuk O."/>
            <person name="Lin M.F."/>
            <person name="Parker B.J."/>
            <person name="Washietl S."/>
            <person name="Kheradpour P."/>
            <person name="Ernst J."/>
            <person name="Jordan G."/>
            <person name="Mauceli E."/>
            <person name="Ward L.D."/>
            <person name="Lowe C.B."/>
            <person name="Holloway A.K."/>
            <person name="Clamp M."/>
            <person name="Gnerre S."/>
            <person name="Alfoldi J."/>
            <person name="Beal K."/>
            <person name="Chang J."/>
            <person name="Clawson H."/>
            <person name="Cuff J."/>
            <person name="Di Palma F."/>
            <person name="Fitzgerald S."/>
            <person name="Flicek P."/>
            <person name="Guttman M."/>
            <person name="Hubisz M.J."/>
            <person name="Jaffe D.B."/>
            <person name="Jungreis I."/>
            <person name="Kent W.J."/>
            <person name="Kostka D."/>
            <person name="Lara M."/>
            <person name="Martins A.L."/>
            <person name="Massingham T."/>
            <person name="Moltke I."/>
            <person name="Raney B.J."/>
            <person name="Rasmussen M.D."/>
            <person name="Robinson J."/>
            <person name="Stark A."/>
            <person name="Vilella A.J."/>
            <person name="Wen J."/>
            <person name="Xie X."/>
            <person name="Zody M.C."/>
            <person name="Baldwin J."/>
            <person name="Bloom T."/>
            <person name="Chin C.W."/>
            <person name="Heiman D."/>
            <person name="Nicol R."/>
            <person name="Nusbaum C."/>
            <person name="Young S."/>
            <person name="Wilkinson J."/>
            <person name="Worley K.C."/>
            <person name="Kovar C.L."/>
            <person name="Muzny D.M."/>
            <person name="Gibbs R.A."/>
            <person name="Cree A."/>
            <person name="Dihn H.H."/>
            <person name="Fowler G."/>
            <person name="Jhangiani S."/>
            <person name="Joshi V."/>
            <person name="Lee S."/>
            <person name="Lewis L.R."/>
            <person name="Nazareth L.V."/>
            <person name="Okwuonu G."/>
            <person name="Santibanez J."/>
            <person name="Warren W.C."/>
            <person name="Mardis E.R."/>
            <person name="Weinstock G.M."/>
            <person name="Wilson R.K."/>
            <person name="Delehaunty K."/>
            <person name="Dooling D."/>
            <person name="Fronik C."/>
            <person name="Fulton L."/>
            <person name="Fulton B."/>
            <person name="Graves T."/>
            <person name="Minx P."/>
            <person name="Sodergren E."/>
            <person name="Birney E."/>
            <person name="Margulies E.H."/>
            <person name="Herrero J."/>
            <person name="Green E.D."/>
            <person name="Haussler D."/>
            <person name="Siepel A."/>
            <person name="Goldman N."/>
            <person name="Pollard K.S."/>
            <person name="Pedersen J.S."/>
            <person name="Lander E.S."/>
            <person name="Kellis M."/>
        </authorList>
    </citation>
    <scope>NUCLEOTIDE SEQUENCE [LARGE SCALE GENOMIC DNA]</scope>
    <source>
        <strain evidence="8 9">Thorbecke inbred</strain>
    </source>
</reference>
<dbReference type="GO" id="GO:0005737">
    <property type="term" value="C:cytoplasm"/>
    <property type="evidence" value="ECO:0007669"/>
    <property type="project" value="TreeGrafter"/>
</dbReference>
<evidence type="ECO:0000256" key="6">
    <source>
        <dbReference type="RuleBase" id="RU361145"/>
    </source>
</evidence>
<proteinExistence type="inferred from homology"/>
<dbReference type="PROSITE" id="PS50905">
    <property type="entry name" value="FERRITIN_LIKE"/>
    <property type="match status" value="1"/>
</dbReference>
<feature type="domain" description="Ferritin-like diiron" evidence="7">
    <location>
        <begin position="9"/>
        <end position="158"/>
    </location>
</feature>
<name>A0A5F9CZ08_RABIT</name>
<dbReference type="InterPro" id="IPR001519">
    <property type="entry name" value="Ferritin"/>
</dbReference>
<evidence type="ECO:0000313" key="9">
    <source>
        <dbReference type="Proteomes" id="UP000001811"/>
    </source>
</evidence>
<dbReference type="InterPro" id="IPR009040">
    <property type="entry name" value="Ferritin-like_diiron"/>
</dbReference>